<dbReference type="InterPro" id="IPR007278">
    <property type="entry name" value="DUF397"/>
</dbReference>
<proteinExistence type="predicted"/>
<feature type="domain" description="DUF397" evidence="1">
    <location>
        <begin position="9"/>
        <end position="59"/>
    </location>
</feature>
<reference evidence="2 3" key="1">
    <citation type="submission" date="2024-06" db="EMBL/GenBank/DDBJ databases">
        <title>The Natural Products Discovery Center: Release of the First 8490 Sequenced Strains for Exploring Actinobacteria Biosynthetic Diversity.</title>
        <authorList>
            <person name="Kalkreuter E."/>
            <person name="Kautsar S.A."/>
            <person name="Yang D."/>
            <person name="Bader C.D."/>
            <person name="Teijaro C.N."/>
            <person name="Fluegel L."/>
            <person name="Davis C.M."/>
            <person name="Simpson J.R."/>
            <person name="Lauterbach L."/>
            <person name="Steele A.D."/>
            <person name="Gui C."/>
            <person name="Meng S."/>
            <person name="Li G."/>
            <person name="Viehrig K."/>
            <person name="Ye F."/>
            <person name="Su P."/>
            <person name="Kiefer A.F."/>
            <person name="Nichols A."/>
            <person name="Cepeda A.J."/>
            <person name="Yan W."/>
            <person name="Fan B."/>
            <person name="Jiang Y."/>
            <person name="Adhikari A."/>
            <person name="Zheng C.-J."/>
            <person name="Schuster L."/>
            <person name="Cowan T.M."/>
            <person name="Smanski M.J."/>
            <person name="Chevrette M.G."/>
            <person name="De Carvalho L.P.S."/>
            <person name="Shen B."/>
        </authorList>
    </citation>
    <scope>NUCLEOTIDE SEQUENCE [LARGE SCALE GENOMIC DNA]</scope>
    <source>
        <strain evidence="2 3">NPDC052347</strain>
    </source>
</reference>
<dbReference type="EMBL" id="JBFAUK010000005">
    <property type="protein sequence ID" value="MEV5506696.1"/>
    <property type="molecule type" value="Genomic_DNA"/>
</dbReference>
<evidence type="ECO:0000313" key="3">
    <source>
        <dbReference type="Proteomes" id="UP001552594"/>
    </source>
</evidence>
<gene>
    <name evidence="2" type="ORF">AB0L16_09485</name>
</gene>
<organism evidence="2 3">
    <name type="scientific">Streptomyces orinoci</name>
    <name type="common">Streptoverticillium orinoci</name>
    <dbReference type="NCBI Taxonomy" id="67339"/>
    <lineage>
        <taxon>Bacteria</taxon>
        <taxon>Bacillati</taxon>
        <taxon>Actinomycetota</taxon>
        <taxon>Actinomycetes</taxon>
        <taxon>Kitasatosporales</taxon>
        <taxon>Streptomycetaceae</taxon>
        <taxon>Streptomyces</taxon>
    </lineage>
</organism>
<comment type="caution">
    <text evidence="2">The sequence shown here is derived from an EMBL/GenBank/DDBJ whole genome shotgun (WGS) entry which is preliminary data.</text>
</comment>
<evidence type="ECO:0000259" key="1">
    <source>
        <dbReference type="Pfam" id="PF04149"/>
    </source>
</evidence>
<accession>A0ABV3JUX4</accession>
<dbReference type="RefSeq" id="WP_109280652.1">
    <property type="nucleotide sequence ID" value="NZ_JBFAUK010000005.1"/>
</dbReference>
<dbReference type="Proteomes" id="UP001552594">
    <property type="component" value="Unassembled WGS sequence"/>
</dbReference>
<name>A0ABV3JUX4_STRON</name>
<sequence length="63" mass="7056">MTSAEVPIWHKSSHSGTDNACVEHATLPTGHHAIRDTKDPARRATLTFHPAAWQHFLDRLSRS</sequence>
<evidence type="ECO:0000313" key="2">
    <source>
        <dbReference type="EMBL" id="MEV5506696.1"/>
    </source>
</evidence>
<keyword evidence="3" id="KW-1185">Reference proteome</keyword>
<dbReference type="Pfam" id="PF04149">
    <property type="entry name" value="DUF397"/>
    <property type="match status" value="1"/>
</dbReference>
<protein>
    <submittedName>
        <fullName evidence="2">DUF397 domain-containing protein</fullName>
    </submittedName>
</protein>